<accession>A0ABW2FHM8</accession>
<protein>
    <submittedName>
        <fullName evidence="3">MEKHLA domain-containing protein</fullName>
    </submittedName>
</protein>
<comment type="caution">
    <text evidence="3">The sequence shown here is derived from an EMBL/GenBank/DDBJ whole genome shotgun (WGS) entry which is preliminary data.</text>
</comment>
<dbReference type="RefSeq" id="WP_378050354.1">
    <property type="nucleotide sequence ID" value="NZ_JBHMDN010000025.1"/>
</dbReference>
<dbReference type="InterPro" id="IPR013978">
    <property type="entry name" value="MEKHLA"/>
</dbReference>
<feature type="domain" description="MEKHLA" evidence="2">
    <location>
        <begin position="69"/>
        <end position="209"/>
    </location>
</feature>
<reference evidence="4" key="1">
    <citation type="journal article" date="2019" name="Int. J. Syst. Evol. Microbiol.">
        <title>The Global Catalogue of Microorganisms (GCM) 10K type strain sequencing project: providing services to taxonomists for standard genome sequencing and annotation.</title>
        <authorList>
            <consortium name="The Broad Institute Genomics Platform"/>
            <consortium name="The Broad Institute Genome Sequencing Center for Infectious Disease"/>
            <person name="Wu L."/>
            <person name="Ma J."/>
        </authorList>
    </citation>
    <scope>NUCLEOTIDE SEQUENCE [LARGE SCALE GENOMIC DNA]</scope>
    <source>
        <strain evidence="4">KCTC 12907</strain>
    </source>
</reference>
<gene>
    <name evidence="3" type="ORF">ACFQMJ_29525</name>
</gene>
<dbReference type="Proteomes" id="UP001596378">
    <property type="component" value="Unassembled WGS sequence"/>
</dbReference>
<evidence type="ECO:0000256" key="1">
    <source>
        <dbReference type="SAM" id="MobiDB-lite"/>
    </source>
</evidence>
<feature type="region of interest" description="Disordered" evidence="1">
    <location>
        <begin position="1"/>
        <end position="70"/>
    </location>
</feature>
<keyword evidence="4" id="KW-1185">Reference proteome</keyword>
<dbReference type="Pfam" id="PF08670">
    <property type="entry name" value="MEKHLA"/>
    <property type="match status" value="1"/>
</dbReference>
<evidence type="ECO:0000313" key="3">
    <source>
        <dbReference type="EMBL" id="MFC7152696.1"/>
    </source>
</evidence>
<organism evidence="3 4">
    <name type="scientific">Cohnella cellulosilytica</name>
    <dbReference type="NCBI Taxonomy" id="986710"/>
    <lineage>
        <taxon>Bacteria</taxon>
        <taxon>Bacillati</taxon>
        <taxon>Bacillota</taxon>
        <taxon>Bacilli</taxon>
        <taxon>Bacillales</taxon>
        <taxon>Paenibacillaceae</taxon>
        <taxon>Cohnella</taxon>
    </lineage>
</organism>
<dbReference type="EMBL" id="JBHTAI010000025">
    <property type="protein sequence ID" value="MFC7152696.1"/>
    <property type="molecule type" value="Genomic_DNA"/>
</dbReference>
<sequence>MTEPTNEPANKAANELTDEPANKAANELTDEPANKAANELTDEPANKAANGLTSELKKGPANEVPASESHSRLLLDSYRRATGRELLTPVPEPEEAAAALFRAPFVLLSHGTEADPVLNYGNAAALKLWEMTWEQFTGTPSRLTAEPMERSQREKLLADAKEKGYSDGYYGIRISSGGRRFEIRNVLLWSVTDEQGSYRGQAAVFSEWAYI</sequence>
<evidence type="ECO:0000259" key="2">
    <source>
        <dbReference type="Pfam" id="PF08670"/>
    </source>
</evidence>
<evidence type="ECO:0000313" key="4">
    <source>
        <dbReference type="Proteomes" id="UP001596378"/>
    </source>
</evidence>
<name>A0ABW2FHM8_9BACL</name>
<proteinExistence type="predicted"/>